<protein>
    <submittedName>
        <fullName evidence="1">Uncharacterized protein</fullName>
    </submittedName>
</protein>
<gene>
    <name evidence="1" type="ORF">DSO57_1028359</name>
</gene>
<organism evidence="1 2">
    <name type="scientific">Entomophthora muscae</name>
    <dbReference type="NCBI Taxonomy" id="34485"/>
    <lineage>
        <taxon>Eukaryota</taxon>
        <taxon>Fungi</taxon>
        <taxon>Fungi incertae sedis</taxon>
        <taxon>Zoopagomycota</taxon>
        <taxon>Entomophthoromycotina</taxon>
        <taxon>Entomophthoromycetes</taxon>
        <taxon>Entomophthorales</taxon>
        <taxon>Entomophthoraceae</taxon>
        <taxon>Entomophthora</taxon>
    </lineage>
</organism>
<dbReference type="Proteomes" id="UP001165960">
    <property type="component" value="Unassembled WGS sequence"/>
</dbReference>
<accession>A0ACC2RG85</accession>
<keyword evidence="2" id="KW-1185">Reference proteome</keyword>
<sequence length="83" mass="9253">MSGNFPLTTTMNVYPESNKKLYFPPNIINNVLNGDQTQDPKEKAQISQQRHLPLAFLLAACLDLAALRTTCYICNYGSSLDLC</sequence>
<proteinExistence type="predicted"/>
<evidence type="ECO:0000313" key="2">
    <source>
        <dbReference type="Proteomes" id="UP001165960"/>
    </source>
</evidence>
<dbReference type="EMBL" id="QTSX02007279">
    <property type="protein sequence ID" value="KAJ9049074.1"/>
    <property type="molecule type" value="Genomic_DNA"/>
</dbReference>
<evidence type="ECO:0000313" key="1">
    <source>
        <dbReference type="EMBL" id="KAJ9049074.1"/>
    </source>
</evidence>
<reference evidence="1" key="1">
    <citation type="submission" date="2022-04" db="EMBL/GenBank/DDBJ databases">
        <title>Genome of the entomopathogenic fungus Entomophthora muscae.</title>
        <authorList>
            <person name="Elya C."/>
            <person name="Lovett B.R."/>
            <person name="Lee E."/>
            <person name="Macias A.M."/>
            <person name="Hajek A.E."/>
            <person name="De Bivort B.L."/>
            <person name="Kasson M.T."/>
            <person name="De Fine Licht H.H."/>
            <person name="Stajich J.E."/>
        </authorList>
    </citation>
    <scope>NUCLEOTIDE SEQUENCE</scope>
    <source>
        <strain evidence="1">Berkeley</strain>
    </source>
</reference>
<comment type="caution">
    <text evidence="1">The sequence shown here is derived from an EMBL/GenBank/DDBJ whole genome shotgun (WGS) entry which is preliminary data.</text>
</comment>
<name>A0ACC2RG85_9FUNG</name>